<keyword evidence="2" id="KW-1185">Reference proteome</keyword>
<sequence>MRSRAFAIAGCHGDDCYCLISYHLPNPKSFWRKSTRRCQSPLRLPCLALTDSSYYRADGDVRAMVLCMHQQSDIVASMGQITGWEEGNAIEKKNYEYTSIKRRTLLPARWVRLRLTLRSRGFSKISCSLFAYKNKVKATRRPMHLPHDDTHLDKAAFCS</sequence>
<name>A0A1X2HQQ0_SYNRA</name>
<dbReference type="EMBL" id="MCGN01000002">
    <property type="protein sequence ID" value="ORZ01714.1"/>
    <property type="molecule type" value="Genomic_DNA"/>
</dbReference>
<comment type="caution">
    <text evidence="1">The sequence shown here is derived from an EMBL/GenBank/DDBJ whole genome shotgun (WGS) entry which is preliminary data.</text>
</comment>
<organism evidence="1 2">
    <name type="scientific">Syncephalastrum racemosum</name>
    <name type="common">Filamentous fungus</name>
    <dbReference type="NCBI Taxonomy" id="13706"/>
    <lineage>
        <taxon>Eukaryota</taxon>
        <taxon>Fungi</taxon>
        <taxon>Fungi incertae sedis</taxon>
        <taxon>Mucoromycota</taxon>
        <taxon>Mucoromycotina</taxon>
        <taxon>Mucoromycetes</taxon>
        <taxon>Mucorales</taxon>
        <taxon>Syncephalastraceae</taxon>
        <taxon>Syncephalastrum</taxon>
    </lineage>
</organism>
<evidence type="ECO:0000313" key="1">
    <source>
        <dbReference type="EMBL" id="ORZ01714.1"/>
    </source>
</evidence>
<protein>
    <submittedName>
        <fullName evidence="1">Uncharacterized protein</fullName>
    </submittedName>
</protein>
<proteinExistence type="predicted"/>
<reference evidence="1 2" key="1">
    <citation type="submission" date="2016-07" db="EMBL/GenBank/DDBJ databases">
        <title>Pervasive Adenine N6-methylation of Active Genes in Fungi.</title>
        <authorList>
            <consortium name="DOE Joint Genome Institute"/>
            <person name="Mondo S.J."/>
            <person name="Dannebaum R.O."/>
            <person name="Kuo R.C."/>
            <person name="Labutti K."/>
            <person name="Haridas S."/>
            <person name="Kuo A."/>
            <person name="Salamov A."/>
            <person name="Ahrendt S.R."/>
            <person name="Lipzen A."/>
            <person name="Sullivan W."/>
            <person name="Andreopoulos W.B."/>
            <person name="Clum A."/>
            <person name="Lindquist E."/>
            <person name="Daum C."/>
            <person name="Ramamoorthy G.K."/>
            <person name="Gryganskyi A."/>
            <person name="Culley D."/>
            <person name="Magnuson J.K."/>
            <person name="James T.Y."/>
            <person name="O'Malley M.A."/>
            <person name="Stajich J.E."/>
            <person name="Spatafora J.W."/>
            <person name="Visel A."/>
            <person name="Grigoriev I.V."/>
        </authorList>
    </citation>
    <scope>NUCLEOTIDE SEQUENCE [LARGE SCALE GENOMIC DNA]</scope>
    <source>
        <strain evidence="1 2">NRRL 2496</strain>
    </source>
</reference>
<dbReference type="AlphaFoldDB" id="A0A1X2HQQ0"/>
<dbReference type="InParanoid" id="A0A1X2HQQ0"/>
<dbReference type="Proteomes" id="UP000242180">
    <property type="component" value="Unassembled WGS sequence"/>
</dbReference>
<evidence type="ECO:0000313" key="2">
    <source>
        <dbReference type="Proteomes" id="UP000242180"/>
    </source>
</evidence>
<accession>A0A1X2HQQ0</accession>
<gene>
    <name evidence="1" type="ORF">BCR43DRAFT_189400</name>
</gene>